<organism evidence="3 4">
    <name type="scientific">Paxillus involutus ATCC 200175</name>
    <dbReference type="NCBI Taxonomy" id="664439"/>
    <lineage>
        <taxon>Eukaryota</taxon>
        <taxon>Fungi</taxon>
        <taxon>Dikarya</taxon>
        <taxon>Basidiomycota</taxon>
        <taxon>Agaricomycotina</taxon>
        <taxon>Agaricomycetes</taxon>
        <taxon>Agaricomycetidae</taxon>
        <taxon>Boletales</taxon>
        <taxon>Paxilineae</taxon>
        <taxon>Paxillaceae</taxon>
        <taxon>Paxillus</taxon>
    </lineage>
</organism>
<dbReference type="AlphaFoldDB" id="A0A0C9SSS6"/>
<evidence type="ECO:0000259" key="2">
    <source>
        <dbReference type="SMART" id="SM00757"/>
    </source>
</evidence>
<dbReference type="Proteomes" id="UP000053647">
    <property type="component" value="Unassembled WGS sequence"/>
</dbReference>
<evidence type="ECO:0000313" key="4">
    <source>
        <dbReference type="Proteomes" id="UP000053647"/>
    </source>
</evidence>
<reference evidence="3 4" key="1">
    <citation type="submission" date="2014-06" db="EMBL/GenBank/DDBJ databases">
        <authorList>
            <consortium name="DOE Joint Genome Institute"/>
            <person name="Kuo A."/>
            <person name="Kohler A."/>
            <person name="Nagy L.G."/>
            <person name="Floudas D."/>
            <person name="Copeland A."/>
            <person name="Barry K.W."/>
            <person name="Cichocki N."/>
            <person name="Veneault-Fourrey C."/>
            <person name="LaButti K."/>
            <person name="Lindquist E.A."/>
            <person name="Lipzen A."/>
            <person name="Lundell T."/>
            <person name="Morin E."/>
            <person name="Murat C."/>
            <person name="Sun H."/>
            <person name="Tunlid A."/>
            <person name="Henrissat B."/>
            <person name="Grigoriev I.V."/>
            <person name="Hibbett D.S."/>
            <person name="Martin F."/>
            <person name="Nordberg H.P."/>
            <person name="Cantor M.N."/>
            <person name="Hua S.X."/>
        </authorList>
    </citation>
    <scope>NUCLEOTIDE SEQUENCE [LARGE SCALE GENOMIC DNA]</scope>
    <source>
        <strain evidence="3 4">ATCC 200175</strain>
    </source>
</reference>
<proteinExistence type="predicted"/>
<feature type="compositionally biased region" description="Polar residues" evidence="1">
    <location>
        <begin position="90"/>
        <end position="101"/>
    </location>
</feature>
<dbReference type="EMBL" id="KN821465">
    <property type="protein sequence ID" value="KIJ04845.1"/>
    <property type="molecule type" value="Genomic_DNA"/>
</dbReference>
<evidence type="ECO:0000313" key="3">
    <source>
        <dbReference type="EMBL" id="KIJ04845.1"/>
    </source>
</evidence>
<dbReference type="SMART" id="SM00757">
    <property type="entry name" value="CRA"/>
    <property type="match status" value="1"/>
</dbReference>
<feature type="compositionally biased region" description="Polar residues" evidence="1">
    <location>
        <begin position="244"/>
        <end position="255"/>
    </location>
</feature>
<accession>A0A0C9SSS6</accession>
<dbReference type="OrthoDB" id="8048523at2759"/>
<feature type="domain" description="CRA" evidence="2">
    <location>
        <begin position="111"/>
        <end position="212"/>
    </location>
</feature>
<sequence>IRTHILSGKVEEAVALLNEHFPKVLAEDEACDTIDAADVEMEISDPGRLEYTTDTVNPIHLSLNLRILAFIEACRTVPLVYDPPPRRTGSPMSVDNTTASPSKCHPRDEDEYQMELLIRAQKLYATVNALRKQEERAIYIKELSNVGGLLAYKIPEDSPMAKYLHQERRDGVAEQINSAILYRTNMPTVSCLELAVRYTHFSWAVLHELRVKVSASSQPSGVALPPRAKAQSTGGSEKEPSFEASRSSLFLDTRT</sequence>
<dbReference type="InterPro" id="IPR024964">
    <property type="entry name" value="CTLH/CRA"/>
</dbReference>
<dbReference type="Pfam" id="PF10607">
    <property type="entry name" value="CTLH"/>
    <property type="match status" value="1"/>
</dbReference>
<protein>
    <recommendedName>
        <fullName evidence="2">CRA domain-containing protein</fullName>
    </recommendedName>
</protein>
<feature type="region of interest" description="Disordered" evidence="1">
    <location>
        <begin position="217"/>
        <end position="255"/>
    </location>
</feature>
<keyword evidence="4" id="KW-1185">Reference proteome</keyword>
<dbReference type="HOGENOM" id="CLU_055335_0_0_1"/>
<dbReference type="InterPro" id="IPR013144">
    <property type="entry name" value="CRA_dom"/>
</dbReference>
<gene>
    <name evidence="3" type="ORF">PAXINDRAFT_159237</name>
</gene>
<name>A0A0C9SSS6_PAXIN</name>
<reference evidence="4" key="2">
    <citation type="submission" date="2015-01" db="EMBL/GenBank/DDBJ databases">
        <title>Evolutionary Origins and Diversification of the Mycorrhizal Mutualists.</title>
        <authorList>
            <consortium name="DOE Joint Genome Institute"/>
            <consortium name="Mycorrhizal Genomics Consortium"/>
            <person name="Kohler A."/>
            <person name="Kuo A."/>
            <person name="Nagy L.G."/>
            <person name="Floudas D."/>
            <person name="Copeland A."/>
            <person name="Barry K.W."/>
            <person name="Cichocki N."/>
            <person name="Veneault-Fourrey C."/>
            <person name="LaButti K."/>
            <person name="Lindquist E.A."/>
            <person name="Lipzen A."/>
            <person name="Lundell T."/>
            <person name="Morin E."/>
            <person name="Murat C."/>
            <person name="Riley R."/>
            <person name="Ohm R."/>
            <person name="Sun H."/>
            <person name="Tunlid A."/>
            <person name="Henrissat B."/>
            <person name="Grigoriev I.V."/>
            <person name="Hibbett D.S."/>
            <person name="Martin F."/>
        </authorList>
    </citation>
    <scope>NUCLEOTIDE SEQUENCE [LARGE SCALE GENOMIC DNA]</scope>
    <source>
        <strain evidence="4">ATCC 200175</strain>
    </source>
</reference>
<evidence type="ECO:0000256" key="1">
    <source>
        <dbReference type="SAM" id="MobiDB-lite"/>
    </source>
</evidence>
<feature type="region of interest" description="Disordered" evidence="1">
    <location>
        <begin position="82"/>
        <end position="106"/>
    </location>
</feature>
<feature type="non-terminal residue" evidence="3">
    <location>
        <position position="255"/>
    </location>
</feature>